<dbReference type="RefSeq" id="WP_018709123.1">
    <property type="nucleotide sequence ID" value="NZ_BOQT01000014.1"/>
</dbReference>
<accession>A0ABQ4KAZ2</accession>
<evidence type="ECO:0000313" key="4">
    <source>
        <dbReference type="EMBL" id="GIN22220.1"/>
    </source>
</evidence>
<evidence type="ECO:0000259" key="2">
    <source>
        <dbReference type="Pfam" id="PF03435"/>
    </source>
</evidence>
<dbReference type="SUPFAM" id="SSF55347">
    <property type="entry name" value="Glyceraldehyde-3-phosphate dehydrogenase-like, C-terminal domain"/>
    <property type="match status" value="1"/>
</dbReference>
<organism evidence="4 5">
    <name type="scientific">Siminovitchia fordii</name>
    <dbReference type="NCBI Taxonomy" id="254759"/>
    <lineage>
        <taxon>Bacteria</taxon>
        <taxon>Bacillati</taxon>
        <taxon>Bacillota</taxon>
        <taxon>Bacilli</taxon>
        <taxon>Bacillales</taxon>
        <taxon>Bacillaceae</taxon>
        <taxon>Siminovitchia</taxon>
    </lineage>
</organism>
<reference evidence="4 5" key="1">
    <citation type="submission" date="2021-03" db="EMBL/GenBank/DDBJ databases">
        <title>Antimicrobial resistance genes in bacteria isolated from Japanese honey, and their potential for conferring macrolide and lincosamide resistance in the American foulbrood pathogen Paenibacillus larvae.</title>
        <authorList>
            <person name="Okamoto M."/>
            <person name="Kumagai M."/>
            <person name="Kanamori H."/>
            <person name="Takamatsu D."/>
        </authorList>
    </citation>
    <scope>NUCLEOTIDE SEQUENCE [LARGE SCALE GENOMIC DNA]</scope>
    <source>
        <strain evidence="4 5">J1TS3</strain>
    </source>
</reference>
<evidence type="ECO:0000259" key="3">
    <source>
        <dbReference type="Pfam" id="PF16653"/>
    </source>
</evidence>
<name>A0ABQ4KAZ2_9BACI</name>
<feature type="domain" description="Saccharopine dehydrogenase-like C-terminal" evidence="3">
    <location>
        <begin position="126"/>
        <end position="374"/>
    </location>
</feature>
<dbReference type="SUPFAM" id="SSF51735">
    <property type="entry name" value="NAD(P)-binding Rossmann-fold domains"/>
    <property type="match status" value="1"/>
</dbReference>
<dbReference type="Proteomes" id="UP000680279">
    <property type="component" value="Unassembled WGS sequence"/>
</dbReference>
<sequence>MKVAVLGTGMIGNTVAREIAEYRHIDHVVAVDGIKENIEKCLDLTGHEKVSGRHMNLANENDIYEAIKDVDAVIACLPHSLSMPAIKAAIHAKCHLVDLVGTEYEEKSKWNQQAKEAGVTIVPGCGVAPGITNFLAAQGIELLDEAEEAIMICGGIPKDPQPPLKYQVVFRLESVLGLYTRPALAAENGELVYLPPLSGKEKITFPEPVGECEAVVTDAHSTAYTLKDKVKKIYEKTVRYDGHWDKMAVLAELGFLDNKIISVDDVEINAKKLTEKILEPQLSGKSVEDITVVRVTASGKKNGKETTYIWEMIDYYDHDRGITSMAKTTAIPAMLMMNWILTGKVPETGIVPVEKLIIGDRFGEFISELREKGIKINQYERISL</sequence>
<dbReference type="Pfam" id="PF16653">
    <property type="entry name" value="Sacchrp_dh_C"/>
    <property type="match status" value="1"/>
</dbReference>
<comment type="caution">
    <text evidence="4">The sequence shown here is derived from an EMBL/GenBank/DDBJ whole genome shotgun (WGS) entry which is preliminary data.</text>
</comment>
<dbReference type="InterPro" id="IPR005097">
    <property type="entry name" value="Sacchrp_dh_NADP-bd"/>
</dbReference>
<dbReference type="InterPro" id="IPR036291">
    <property type="entry name" value="NAD(P)-bd_dom_sf"/>
</dbReference>
<feature type="domain" description="Saccharopine dehydrogenase NADP binding" evidence="2">
    <location>
        <begin position="3"/>
        <end position="122"/>
    </location>
</feature>
<dbReference type="PANTHER" id="PTHR11133:SF22">
    <property type="entry name" value="ALPHA-AMINOADIPIC SEMIALDEHYDE SYNTHASE, MITOCHONDRIAL"/>
    <property type="match status" value="1"/>
</dbReference>
<evidence type="ECO:0000313" key="5">
    <source>
        <dbReference type="Proteomes" id="UP000680279"/>
    </source>
</evidence>
<dbReference type="Pfam" id="PF03435">
    <property type="entry name" value="Sacchrp_dh_NADP"/>
    <property type="match status" value="1"/>
</dbReference>
<dbReference type="Gene3D" id="3.40.50.720">
    <property type="entry name" value="NAD(P)-binding Rossmann-like Domain"/>
    <property type="match status" value="1"/>
</dbReference>
<dbReference type="InterPro" id="IPR032095">
    <property type="entry name" value="Sacchrp_dh-like_C"/>
</dbReference>
<protein>
    <submittedName>
        <fullName evidence="4">Saccharopine dehydrogenase</fullName>
    </submittedName>
</protein>
<evidence type="ECO:0000256" key="1">
    <source>
        <dbReference type="ARBA" id="ARBA00023002"/>
    </source>
</evidence>
<dbReference type="EMBL" id="BOQT01000014">
    <property type="protein sequence ID" value="GIN22220.1"/>
    <property type="molecule type" value="Genomic_DNA"/>
</dbReference>
<dbReference type="InterPro" id="IPR051168">
    <property type="entry name" value="AASS"/>
</dbReference>
<keyword evidence="1" id="KW-0560">Oxidoreductase</keyword>
<proteinExistence type="predicted"/>
<gene>
    <name evidence="4" type="primary">lys1</name>
    <name evidence="4" type="ORF">J1TS3_33540</name>
</gene>
<dbReference type="PANTHER" id="PTHR11133">
    <property type="entry name" value="SACCHAROPINE DEHYDROGENASE"/>
    <property type="match status" value="1"/>
</dbReference>
<keyword evidence="5" id="KW-1185">Reference proteome</keyword>
<dbReference type="Gene3D" id="3.30.360.10">
    <property type="entry name" value="Dihydrodipicolinate Reductase, domain 2"/>
    <property type="match status" value="1"/>
</dbReference>